<reference evidence="1" key="2">
    <citation type="submission" date="2022-01" db="EMBL/GenBank/DDBJ databases">
        <authorList>
            <person name="Yamashiro T."/>
            <person name="Shiraishi A."/>
            <person name="Satake H."/>
            <person name="Nakayama K."/>
        </authorList>
    </citation>
    <scope>NUCLEOTIDE SEQUENCE</scope>
</reference>
<protein>
    <recommendedName>
        <fullName evidence="3">Integrase, catalytic region, zinc finger, CCHC-type, peptidase aspartic, catalytic</fullName>
    </recommendedName>
</protein>
<dbReference type="Proteomes" id="UP001151760">
    <property type="component" value="Unassembled WGS sequence"/>
</dbReference>
<evidence type="ECO:0000313" key="2">
    <source>
        <dbReference type="Proteomes" id="UP001151760"/>
    </source>
</evidence>
<proteinExistence type="predicted"/>
<reference evidence="1" key="1">
    <citation type="journal article" date="2022" name="Int. J. Mol. Sci.">
        <title>Draft Genome of Tanacetum Coccineum: Genomic Comparison of Closely Related Tanacetum-Family Plants.</title>
        <authorList>
            <person name="Yamashiro T."/>
            <person name="Shiraishi A."/>
            <person name="Nakayama K."/>
            <person name="Satake H."/>
        </authorList>
    </citation>
    <scope>NUCLEOTIDE SEQUENCE</scope>
</reference>
<sequence>MAPAGQKKYEELSVAEKLQVDFDLKATNIVLQGLPSDVYAIINHHYVAKEIWDRVKLLMQGTKLSLQEKECLAVPMFSQGDDLVSYLNKAMAFLSVVAALRFPSTNNQLITISNLRNQATIQDNMVIMQQIQGRQGQTYAGTGYKGNATSYGGNNAGGQAREKAMLAEAHESGQLLDEEQLAFLADPSIPDGQAAQKTIPNTDAFQTKDFDAYDSDCDDVSNAKAVLMANLSNYGSDVILERRIPLTHTLHIIHGSRSRNIERELVPSCFAIFTFEPLTLSLTSMPSCDLESLTNILILCLIMKALDQSL</sequence>
<gene>
    <name evidence="1" type="ORF">Tco_1114024</name>
</gene>
<dbReference type="EMBL" id="BQNB010021178">
    <property type="protein sequence ID" value="GJU03686.1"/>
    <property type="molecule type" value="Genomic_DNA"/>
</dbReference>
<evidence type="ECO:0008006" key="3">
    <source>
        <dbReference type="Google" id="ProtNLM"/>
    </source>
</evidence>
<organism evidence="1 2">
    <name type="scientific">Tanacetum coccineum</name>
    <dbReference type="NCBI Taxonomy" id="301880"/>
    <lineage>
        <taxon>Eukaryota</taxon>
        <taxon>Viridiplantae</taxon>
        <taxon>Streptophyta</taxon>
        <taxon>Embryophyta</taxon>
        <taxon>Tracheophyta</taxon>
        <taxon>Spermatophyta</taxon>
        <taxon>Magnoliopsida</taxon>
        <taxon>eudicotyledons</taxon>
        <taxon>Gunneridae</taxon>
        <taxon>Pentapetalae</taxon>
        <taxon>asterids</taxon>
        <taxon>campanulids</taxon>
        <taxon>Asterales</taxon>
        <taxon>Asteraceae</taxon>
        <taxon>Asteroideae</taxon>
        <taxon>Anthemideae</taxon>
        <taxon>Anthemidinae</taxon>
        <taxon>Tanacetum</taxon>
    </lineage>
</organism>
<name>A0ABQ5ITV6_9ASTR</name>
<evidence type="ECO:0000313" key="1">
    <source>
        <dbReference type="EMBL" id="GJU03686.1"/>
    </source>
</evidence>
<keyword evidence="2" id="KW-1185">Reference proteome</keyword>
<accession>A0ABQ5ITV6</accession>
<comment type="caution">
    <text evidence="1">The sequence shown here is derived from an EMBL/GenBank/DDBJ whole genome shotgun (WGS) entry which is preliminary data.</text>
</comment>